<reference evidence="2 3" key="1">
    <citation type="submission" date="2021-03" db="EMBL/GenBank/DDBJ databases">
        <title>Sequencing the genomes of 1000 actinobacteria strains.</title>
        <authorList>
            <person name="Klenk H.-P."/>
        </authorList>
    </citation>
    <scope>NUCLEOTIDE SEQUENCE [LARGE SCALE GENOMIC DNA]</scope>
    <source>
        <strain evidence="2 3">DSM 46713</strain>
    </source>
</reference>
<sequence>MADDEDADDEGADDIVPTSKLPEHPAKTPIAGNDAMATHRVIDCTTTSAPLNL</sequence>
<evidence type="ECO:0000313" key="3">
    <source>
        <dbReference type="Proteomes" id="UP000694460"/>
    </source>
</evidence>
<feature type="compositionally biased region" description="Acidic residues" evidence="1">
    <location>
        <begin position="1"/>
        <end position="13"/>
    </location>
</feature>
<evidence type="ECO:0000313" key="2">
    <source>
        <dbReference type="EMBL" id="MBP2455101.1"/>
    </source>
</evidence>
<comment type="caution">
    <text evidence="2">The sequence shown here is derived from an EMBL/GenBank/DDBJ whole genome shotgun (WGS) entry which is preliminary data.</text>
</comment>
<dbReference type="Proteomes" id="UP000694460">
    <property type="component" value="Unassembled WGS sequence"/>
</dbReference>
<feature type="region of interest" description="Disordered" evidence="1">
    <location>
        <begin position="1"/>
        <end position="34"/>
    </location>
</feature>
<keyword evidence="3" id="KW-1185">Reference proteome</keyword>
<dbReference type="EMBL" id="JAGIOP010000002">
    <property type="protein sequence ID" value="MBP2455101.1"/>
    <property type="molecule type" value="Genomic_DNA"/>
</dbReference>
<name>A0ABS5A118_9MYCO</name>
<evidence type="ECO:0000256" key="1">
    <source>
        <dbReference type="SAM" id="MobiDB-lite"/>
    </source>
</evidence>
<accession>A0ABS5A118</accession>
<gene>
    <name evidence="2" type="ORF">JOF57_005014</name>
</gene>
<dbReference type="RefSeq" id="WP_209921404.1">
    <property type="nucleotide sequence ID" value="NZ_JAGIOP010000002.1"/>
</dbReference>
<protein>
    <submittedName>
        <fullName evidence="2">Uncharacterized protein</fullName>
    </submittedName>
</protein>
<organism evidence="2 3">
    <name type="scientific">Mycolicibacterium lutetiense</name>
    <dbReference type="NCBI Taxonomy" id="1641992"/>
    <lineage>
        <taxon>Bacteria</taxon>
        <taxon>Bacillati</taxon>
        <taxon>Actinomycetota</taxon>
        <taxon>Actinomycetes</taxon>
        <taxon>Mycobacteriales</taxon>
        <taxon>Mycobacteriaceae</taxon>
        <taxon>Mycolicibacterium</taxon>
    </lineage>
</organism>
<proteinExistence type="predicted"/>